<dbReference type="PROSITE" id="PS50294">
    <property type="entry name" value="WD_REPEATS_REGION"/>
    <property type="match status" value="2"/>
</dbReference>
<gene>
    <name evidence="8" type="primary">LOC108858146</name>
</gene>
<evidence type="ECO:0000256" key="6">
    <source>
        <dbReference type="PROSITE-ProRule" id="PRU00221"/>
    </source>
</evidence>
<keyword evidence="3" id="KW-0677">Repeat</keyword>
<dbReference type="InterPro" id="IPR019775">
    <property type="entry name" value="WD40_repeat_CS"/>
</dbReference>
<dbReference type="AlphaFoldDB" id="A0A9W3BTN4"/>
<reference evidence="8" key="2">
    <citation type="submission" date="2025-08" db="UniProtKB">
        <authorList>
            <consortium name="RefSeq"/>
        </authorList>
    </citation>
    <scope>IDENTIFICATION</scope>
    <source>
        <tissue evidence="8">Leaf</tissue>
    </source>
</reference>
<keyword evidence="2 6" id="KW-0853">WD repeat</keyword>
<accession>A0A9W3BTN4</accession>
<reference evidence="7" key="1">
    <citation type="journal article" date="2019" name="Database">
        <title>The radish genome database (RadishGD): an integrated information resource for radish genomics.</title>
        <authorList>
            <person name="Yu H.J."/>
            <person name="Baek S."/>
            <person name="Lee Y.J."/>
            <person name="Cho A."/>
            <person name="Mun J.H."/>
        </authorList>
    </citation>
    <scope>NUCLEOTIDE SEQUENCE [LARGE SCALE GENOMIC DNA]</scope>
    <source>
        <strain evidence="7">cv. WK10039</strain>
    </source>
</reference>
<evidence type="ECO:0000256" key="2">
    <source>
        <dbReference type="ARBA" id="ARBA00022574"/>
    </source>
</evidence>
<dbReference type="PROSITE" id="PS00678">
    <property type="entry name" value="WD_REPEATS_1"/>
    <property type="match status" value="1"/>
</dbReference>
<comment type="similarity">
    <text evidence="1">Belongs to the WD repeat ESC family.</text>
</comment>
<evidence type="ECO:0000256" key="5">
    <source>
        <dbReference type="ARBA" id="ARBA00023163"/>
    </source>
</evidence>
<evidence type="ECO:0000313" key="7">
    <source>
        <dbReference type="Proteomes" id="UP000504610"/>
    </source>
</evidence>
<dbReference type="InterPro" id="IPR001680">
    <property type="entry name" value="WD40_rpt"/>
</dbReference>
<name>A0A9W3BTN4_RAPSA</name>
<dbReference type="InterPro" id="IPR015943">
    <property type="entry name" value="WD40/YVTN_repeat-like_dom_sf"/>
</dbReference>
<dbReference type="RefSeq" id="XP_056842685.1">
    <property type="nucleotide sequence ID" value="XM_056986705.1"/>
</dbReference>
<keyword evidence="4" id="KW-0805">Transcription regulation</keyword>
<dbReference type="InterPro" id="IPR036322">
    <property type="entry name" value="WD40_repeat_dom_sf"/>
</dbReference>
<feature type="repeat" description="WD" evidence="6">
    <location>
        <begin position="125"/>
        <end position="167"/>
    </location>
</feature>
<evidence type="ECO:0000256" key="4">
    <source>
        <dbReference type="ARBA" id="ARBA00023015"/>
    </source>
</evidence>
<dbReference type="KEGG" id="rsz:108858146"/>
<dbReference type="InterPro" id="IPR051243">
    <property type="entry name" value="PcG_WD-repeat"/>
</dbReference>
<dbReference type="Gene3D" id="2.130.10.10">
    <property type="entry name" value="YVTN repeat-like/Quinoprotein amine dehydrogenase"/>
    <property type="match status" value="1"/>
</dbReference>
<dbReference type="SMART" id="SM00320">
    <property type="entry name" value="WD40"/>
    <property type="match status" value="5"/>
</dbReference>
<evidence type="ECO:0000256" key="1">
    <source>
        <dbReference type="ARBA" id="ARBA00008075"/>
    </source>
</evidence>
<feature type="repeat" description="WD" evidence="6">
    <location>
        <begin position="334"/>
        <end position="370"/>
    </location>
</feature>
<dbReference type="SUPFAM" id="SSF50978">
    <property type="entry name" value="WD40 repeat-like"/>
    <property type="match status" value="1"/>
</dbReference>
<dbReference type="OrthoDB" id="7318948at2759"/>
<evidence type="ECO:0000256" key="3">
    <source>
        <dbReference type="ARBA" id="ARBA00022737"/>
    </source>
</evidence>
<keyword evidence="7" id="KW-1185">Reference proteome</keyword>
<dbReference type="Proteomes" id="UP000504610">
    <property type="component" value="Chromosome 5"/>
</dbReference>
<organism evidence="7 8">
    <name type="scientific">Raphanus sativus</name>
    <name type="common">Radish</name>
    <name type="synonym">Raphanus raphanistrum var. sativus</name>
    <dbReference type="NCBI Taxonomy" id="3726"/>
    <lineage>
        <taxon>Eukaryota</taxon>
        <taxon>Viridiplantae</taxon>
        <taxon>Streptophyta</taxon>
        <taxon>Embryophyta</taxon>
        <taxon>Tracheophyta</taxon>
        <taxon>Spermatophyta</taxon>
        <taxon>Magnoliopsida</taxon>
        <taxon>eudicotyledons</taxon>
        <taxon>Gunneridae</taxon>
        <taxon>Pentapetalae</taxon>
        <taxon>rosids</taxon>
        <taxon>malvids</taxon>
        <taxon>Brassicales</taxon>
        <taxon>Brassicaceae</taxon>
        <taxon>Brassiceae</taxon>
        <taxon>Raphanus</taxon>
    </lineage>
</organism>
<keyword evidence="5" id="KW-0804">Transcription</keyword>
<dbReference type="GeneID" id="108858146"/>
<protein>
    <submittedName>
        <fullName evidence="8">Polycomb group protein FERTILIZATION-INDEPENDENT ENDOSPERM-like isoform X1</fullName>
    </submittedName>
</protein>
<proteinExistence type="inferred from homology"/>
<dbReference type="Pfam" id="PF00400">
    <property type="entry name" value="WD40"/>
    <property type="match status" value="3"/>
</dbReference>
<dbReference type="PROSITE" id="PS50082">
    <property type="entry name" value="WD_REPEATS_2"/>
    <property type="match status" value="2"/>
</dbReference>
<sequence>MSEISLWNESLVAGSLTPSNQKSYEVTKRIHEGKKPLCSVVFNFIDPRFYNFFVTAGGNGINMYNCLEDGGISSLHSYTDEDKEESFYTASWTCILLERNPFVAAGGLKGRIRVLNLQNNIIKTLVGHQGSVNEIKTHPMIPQLVLSASNDGTVRLWNVETGICVLVFAGSGGHESAVLSVDFHPYDMHRFVSCCMKTTTKVWSMKEFGKHVDESFTWKDDPKTFQTQVVQFPVFTASDRMTIVECNCWVGDYILSKSMTDKILLWQPQLKENSPGEVTLDVLCRYPIPKSYLGHIKFSCDLPMNYVSIGNQKGKIYVWDLKTRPPVLITVLSHYQSKSVIKQTAMSTDGNTILAASEDGTLWRWDVKRV</sequence>
<dbReference type="PANTHER" id="PTHR10253">
    <property type="entry name" value="POLYCOMB PROTEIN"/>
    <property type="match status" value="1"/>
</dbReference>
<evidence type="ECO:0000313" key="8">
    <source>
        <dbReference type="RefSeq" id="XP_056842685.1"/>
    </source>
</evidence>